<dbReference type="KEGG" id="ago:AGOS_ABL157W"/>
<name>Q75E27_EREGS</name>
<dbReference type="InParanoid" id="Q75E27"/>
<organism evidence="2 3">
    <name type="scientific">Eremothecium gossypii (strain ATCC 10895 / CBS 109.51 / FGSC 9923 / NRRL Y-1056)</name>
    <name type="common">Yeast</name>
    <name type="synonym">Ashbya gossypii</name>
    <dbReference type="NCBI Taxonomy" id="284811"/>
    <lineage>
        <taxon>Eukaryota</taxon>
        <taxon>Fungi</taxon>
        <taxon>Dikarya</taxon>
        <taxon>Ascomycota</taxon>
        <taxon>Saccharomycotina</taxon>
        <taxon>Saccharomycetes</taxon>
        <taxon>Saccharomycetales</taxon>
        <taxon>Saccharomycetaceae</taxon>
        <taxon>Eremothecium</taxon>
    </lineage>
</organism>
<reference evidence="2 3" key="1">
    <citation type="journal article" date="2004" name="Science">
        <title>The Ashbya gossypii genome as a tool for mapping the ancient Saccharomyces cerevisiae genome.</title>
        <authorList>
            <person name="Dietrich F.S."/>
            <person name="Voegeli S."/>
            <person name="Brachat S."/>
            <person name="Lerch A."/>
            <person name="Gates K."/>
            <person name="Steiner S."/>
            <person name="Mohr C."/>
            <person name="Pohlmann R."/>
            <person name="Luedi P."/>
            <person name="Choi S."/>
            <person name="Wing R.A."/>
            <person name="Flavier A."/>
            <person name="Gaffney T.D."/>
            <person name="Philippsen P."/>
        </authorList>
    </citation>
    <scope>NUCLEOTIDE SEQUENCE [LARGE SCALE GENOMIC DNA]</scope>
    <source>
        <strain evidence="3">ATCC 10895 / CBS 109.51 / FGSC 9923 / NRRL Y-1056</strain>
    </source>
</reference>
<gene>
    <name evidence="2" type="ORF">AGOS_ABL157W</name>
</gene>
<dbReference type="Proteomes" id="UP000000591">
    <property type="component" value="Chromosome II"/>
</dbReference>
<reference evidence="3" key="2">
    <citation type="journal article" date="2013" name="G3 (Bethesda)">
        <title>Genomes of Ashbya fungi isolated from insects reveal four mating-type loci, numerous translocations, lack of transposons, and distinct gene duplications.</title>
        <authorList>
            <person name="Dietrich F.S."/>
            <person name="Voegeli S."/>
            <person name="Kuo S."/>
            <person name="Philippsen P."/>
        </authorList>
    </citation>
    <scope>GENOME REANNOTATION</scope>
    <source>
        <strain evidence="3">ATCC 10895 / CBS 109.51 / FGSC 9923 / NRRL Y-1056</strain>
    </source>
</reference>
<feature type="compositionally biased region" description="Polar residues" evidence="1">
    <location>
        <begin position="1"/>
        <end position="10"/>
    </location>
</feature>
<sequence>MGRWQQTGTDCQPVPRGSSGSGKRWQACMRPAIFRWRAARAAGAGPRNWGGGPSSSERSWTLEGAAVWMPRETISGRGPARGSLNTKSGVAGASGTRRAGARGDFGVAAEAAARSSGRGFARPATCLVLLARLLELLSLLMLLIWRVVTGEMCACHRFCPRFQPAALPKAGGCRGNGRNMGG</sequence>
<accession>Q75E27</accession>
<dbReference type="EMBL" id="AE016815">
    <property type="protein sequence ID" value="AAS50614.1"/>
    <property type="molecule type" value="Genomic_DNA"/>
</dbReference>
<evidence type="ECO:0000256" key="1">
    <source>
        <dbReference type="SAM" id="MobiDB-lite"/>
    </source>
</evidence>
<protein>
    <submittedName>
        <fullName evidence="2">ABL157Wp</fullName>
    </submittedName>
</protein>
<keyword evidence="3" id="KW-1185">Reference proteome</keyword>
<dbReference type="OrthoDB" id="10503420at2759"/>
<evidence type="ECO:0000313" key="3">
    <source>
        <dbReference type="Proteomes" id="UP000000591"/>
    </source>
</evidence>
<dbReference type="GeneID" id="4618870"/>
<proteinExistence type="predicted"/>
<dbReference type="RefSeq" id="NP_982790.1">
    <property type="nucleotide sequence ID" value="NM_208143.1"/>
</dbReference>
<dbReference type="AlphaFoldDB" id="Q75E27"/>
<evidence type="ECO:0000313" key="2">
    <source>
        <dbReference type="EMBL" id="AAS50614.1"/>
    </source>
</evidence>
<feature type="region of interest" description="Disordered" evidence="1">
    <location>
        <begin position="1"/>
        <end position="24"/>
    </location>
</feature>
<dbReference type="HOGENOM" id="CLU_1481623_0_0_1"/>
<feature type="region of interest" description="Disordered" evidence="1">
    <location>
        <begin position="75"/>
        <end position="100"/>
    </location>
</feature>